<feature type="transmembrane region" description="Helical" evidence="2">
    <location>
        <begin position="132"/>
        <end position="155"/>
    </location>
</feature>
<feature type="transmembrane region" description="Helical" evidence="2">
    <location>
        <begin position="195"/>
        <end position="224"/>
    </location>
</feature>
<feature type="transmembrane region" description="Helical" evidence="2">
    <location>
        <begin position="270"/>
        <end position="297"/>
    </location>
</feature>
<evidence type="ECO:0000313" key="3">
    <source>
        <dbReference type="EMBL" id="CAI9952727.1"/>
    </source>
</evidence>
<proteinExistence type="predicted"/>
<feature type="region of interest" description="Disordered" evidence="1">
    <location>
        <begin position="1"/>
        <end position="45"/>
    </location>
</feature>
<keyword evidence="2" id="KW-0812">Transmembrane</keyword>
<keyword evidence="2" id="KW-1133">Transmembrane helix</keyword>
<evidence type="ECO:0000256" key="2">
    <source>
        <dbReference type="SAM" id="Phobius"/>
    </source>
</evidence>
<gene>
    <name evidence="3" type="ORF">HINF_LOCUS40372</name>
    <name evidence="4" type="ORF">HINF_LOCUS8629</name>
</gene>
<sequence length="405" mass="46843">MNGNTTTSRRSPKRIEMMQVSSYDPSQHRQNKPQTSSSPIRQVPSPSRQQYYRCLEKEQQITAQISQVLKYDIISFKDIQEQMCLPVKTNIVITSSPKRAESTSLDNKLKVFSKINNEKIQIDQQPKQHNDIIVGGVFFVFVVFFFCFGCLWVFVWGCLCLLFVVFLVFVGCGWCLGVFFGFGFVFFLGGVFCLCFLFVCVFVLFFGFFLVLCWGGLLVGLFFVGGGWCFLGWFWFFCGVFFLGCGLVCFVFGVVFFFCVFVFGGVGCGFFCVCFFLFFFWFFCCFCWCFFWLVLFFVVGGCVLVFVGLVFVGGFWGVLCFFFFLFGCKFNAKYKHSTKYCSQTYHNQQKEENIKRTHEIRLTTVRTQRNIDQQTSQTQVNRAASQQAFQNKKQQITISVQSNKI</sequence>
<dbReference type="EMBL" id="CAXDID020000018">
    <property type="protein sequence ID" value="CAL5985168.1"/>
    <property type="molecule type" value="Genomic_DNA"/>
</dbReference>
<name>A0AA86QGC5_9EUKA</name>
<dbReference type="AlphaFoldDB" id="A0AA86QGC5"/>
<dbReference type="EMBL" id="CATOUU010000834">
    <property type="protein sequence ID" value="CAI9952727.1"/>
    <property type="molecule type" value="Genomic_DNA"/>
</dbReference>
<organism evidence="3">
    <name type="scientific">Hexamita inflata</name>
    <dbReference type="NCBI Taxonomy" id="28002"/>
    <lineage>
        <taxon>Eukaryota</taxon>
        <taxon>Metamonada</taxon>
        <taxon>Diplomonadida</taxon>
        <taxon>Hexamitidae</taxon>
        <taxon>Hexamitinae</taxon>
        <taxon>Hexamita</taxon>
    </lineage>
</organism>
<reference evidence="4 5" key="2">
    <citation type="submission" date="2024-07" db="EMBL/GenBank/DDBJ databases">
        <authorList>
            <person name="Akdeniz Z."/>
        </authorList>
    </citation>
    <scope>NUCLEOTIDE SEQUENCE [LARGE SCALE GENOMIC DNA]</scope>
</reference>
<protein>
    <submittedName>
        <fullName evidence="4">Hypothetical_protein</fullName>
    </submittedName>
</protein>
<reference evidence="3" key="1">
    <citation type="submission" date="2023-06" db="EMBL/GenBank/DDBJ databases">
        <authorList>
            <person name="Kurt Z."/>
        </authorList>
    </citation>
    <scope>NUCLEOTIDE SEQUENCE</scope>
</reference>
<feature type="transmembrane region" description="Helical" evidence="2">
    <location>
        <begin position="230"/>
        <end position="263"/>
    </location>
</feature>
<evidence type="ECO:0000313" key="4">
    <source>
        <dbReference type="EMBL" id="CAL5985168.1"/>
    </source>
</evidence>
<dbReference type="Proteomes" id="UP001642409">
    <property type="component" value="Unassembled WGS sequence"/>
</dbReference>
<feature type="transmembrane region" description="Helical" evidence="2">
    <location>
        <begin position="303"/>
        <end position="326"/>
    </location>
</feature>
<comment type="caution">
    <text evidence="3">The sequence shown here is derived from an EMBL/GenBank/DDBJ whole genome shotgun (WGS) entry which is preliminary data.</text>
</comment>
<keyword evidence="2" id="KW-0472">Membrane</keyword>
<feature type="compositionally biased region" description="Polar residues" evidence="1">
    <location>
        <begin position="32"/>
        <end position="45"/>
    </location>
</feature>
<feature type="transmembrane region" description="Helical" evidence="2">
    <location>
        <begin position="161"/>
        <end position="188"/>
    </location>
</feature>
<evidence type="ECO:0000313" key="5">
    <source>
        <dbReference type="Proteomes" id="UP001642409"/>
    </source>
</evidence>
<evidence type="ECO:0000256" key="1">
    <source>
        <dbReference type="SAM" id="MobiDB-lite"/>
    </source>
</evidence>
<keyword evidence="5" id="KW-1185">Reference proteome</keyword>
<accession>A0AA86QGC5</accession>